<dbReference type="EMBL" id="PSYR01000001">
    <property type="protein sequence ID" value="RCN59472.1"/>
    <property type="molecule type" value="Genomic_DNA"/>
</dbReference>
<evidence type="ECO:0000313" key="2">
    <source>
        <dbReference type="Proteomes" id="UP000253250"/>
    </source>
</evidence>
<gene>
    <name evidence="1" type="ORF">C4900_01310</name>
</gene>
<dbReference type="PANTHER" id="PTHR41248:SF1">
    <property type="entry name" value="NORD PROTEIN"/>
    <property type="match status" value="1"/>
</dbReference>
<dbReference type="OrthoDB" id="9758211at2"/>
<dbReference type="SMART" id="SM00327">
    <property type="entry name" value="VWA"/>
    <property type="match status" value="1"/>
</dbReference>
<dbReference type="STRING" id="163359.A9R16_05570"/>
<protein>
    <submittedName>
        <fullName evidence="1">Nitric oxide reductase activation protein</fullName>
    </submittedName>
</protein>
<dbReference type="Proteomes" id="UP000253250">
    <property type="component" value="Unassembled WGS sequence"/>
</dbReference>
<dbReference type="AlphaFoldDB" id="A0A1C2FX45"/>
<dbReference type="SUPFAM" id="SSF53300">
    <property type="entry name" value="vWA-like"/>
    <property type="match status" value="1"/>
</dbReference>
<reference evidence="1 2" key="1">
    <citation type="submission" date="2018-02" db="EMBL/GenBank/DDBJ databases">
        <title>Insights into the biology of acidophilic members of the Acidiferrobacteraceae family derived from comparative genomic analyses.</title>
        <authorList>
            <person name="Issotta F."/>
            <person name="Thyssen C."/>
            <person name="Mena C."/>
            <person name="Moya A."/>
            <person name="Bellenberg S."/>
            <person name="Sproer C."/>
            <person name="Covarrubias P.C."/>
            <person name="Sand W."/>
            <person name="Quatrini R."/>
            <person name="Vera M."/>
        </authorList>
    </citation>
    <scope>NUCLEOTIDE SEQUENCE [LARGE SCALE GENOMIC DNA]</scope>
    <source>
        <strain evidence="2">m-1</strain>
    </source>
</reference>
<keyword evidence="2" id="KW-1185">Reference proteome</keyword>
<dbReference type="InterPro" id="IPR002035">
    <property type="entry name" value="VWF_A"/>
</dbReference>
<accession>A0A1C2FX45</accession>
<dbReference type="PROSITE" id="PS50234">
    <property type="entry name" value="VWFA"/>
    <property type="match status" value="1"/>
</dbReference>
<sequence>MTDSKPFTASELEDWLDEELDAALSLRRTSRTAAAALAQLARDQQDFARHWIAIIAKTNPELAFHFANRAAEGLKRMAMDDAEAWIIQAMDVYDKMGLYPAITALSEVEAFAAARAQRARAVTLEEIGPVLELFLQALSGRPLKLEAGESAFTDTARMYLPAVIAVLPTRAENLRLYKVLAAHLWAQTWFGTFPGNHPARLLEYCQSLPDAAYARDLFHALETIRLDACLARELPGLYRELCALEERPPAPASWRPWIARLETANATVDDTYQAVAALYGEPLPRPRLYQGVLDPAAVATTLAGRLEQERAALQKALKTILEGKTTAPEERRFAVHKDETGRQDPTLFLDGQALVAPPEVRALMQSIVQDLGDIPDEYLVAAGDGAYAMESARKPEDVWKGTYHEEGAFHYNEWDYKRQHYRKEWCVLREIDVHPVDEPFVAQTLRKYAGLAARLRKTFEALRGEHATQRRQKHGDDIDFDALVQGFADLRSGRELPDGLFLRNRRFARNIAVMFMVDMSGSTKGWINDAERESLVLLCEALEILGDRYAIYGFSGITRKRCEMYRVKRFEDPYDDKVRARITGMKPQDYTRMGVAIRHLCGLLNGVEARTKLLITLSDGKPDDYDGYRGEYGIEDTRQALLEAKRDDIHAFCITIDTDARDYLPHMYGAANYVQIDDVRKLPLKISDIYRHLTS</sequence>
<name>A0A1C2FX45_9GAMM</name>
<evidence type="ECO:0000313" key="1">
    <source>
        <dbReference type="EMBL" id="RCN59472.1"/>
    </source>
</evidence>
<comment type="caution">
    <text evidence="1">The sequence shown here is derived from an EMBL/GenBank/DDBJ whole genome shotgun (WGS) entry which is preliminary data.</text>
</comment>
<dbReference type="Gene3D" id="3.40.50.410">
    <property type="entry name" value="von Willebrand factor, type A domain"/>
    <property type="match status" value="1"/>
</dbReference>
<dbReference type="CDD" id="cd01454">
    <property type="entry name" value="vWA_norD_type"/>
    <property type="match status" value="1"/>
</dbReference>
<proteinExistence type="predicted"/>
<dbReference type="InterPro" id="IPR036465">
    <property type="entry name" value="vWFA_dom_sf"/>
</dbReference>
<dbReference type="RefSeq" id="WP_065972331.1">
    <property type="nucleotide sequence ID" value="NZ_CP080624.1"/>
</dbReference>
<dbReference type="PANTHER" id="PTHR41248">
    <property type="entry name" value="NORD PROTEIN"/>
    <property type="match status" value="1"/>
</dbReference>
<organism evidence="1 2">
    <name type="scientific">Acidiferrobacter thiooxydans</name>
    <dbReference type="NCBI Taxonomy" id="163359"/>
    <lineage>
        <taxon>Bacteria</taxon>
        <taxon>Pseudomonadati</taxon>
        <taxon>Pseudomonadota</taxon>
        <taxon>Gammaproteobacteria</taxon>
        <taxon>Acidiferrobacterales</taxon>
        <taxon>Acidiferrobacteraceae</taxon>
        <taxon>Acidiferrobacter</taxon>
    </lineage>
</organism>
<dbReference type="InterPro" id="IPR051928">
    <property type="entry name" value="NorD/CobT"/>
</dbReference>